<proteinExistence type="predicted"/>
<dbReference type="GeneID" id="30975729"/>
<sequence>MSGAHALYPDTTPSQGKTWQARLEDHCKESGVPGPNFVIVSDRRGGRTAWSSSVTVKGMLFKARFWYDGKNLDNAREDAAELAVNYFQGGNQNSRPGGYPRGPGR</sequence>
<dbReference type="Proteomes" id="UP000184546">
    <property type="component" value="Unassembled WGS sequence"/>
</dbReference>
<dbReference type="PANTHER" id="PTHR42030">
    <property type="entry name" value="DRBM DOMAIN-CONTAINING PROTEIN"/>
    <property type="match status" value="1"/>
</dbReference>
<organism evidence="1 2">
    <name type="scientific">Aspergillus aculeatus (strain ATCC 16872 / CBS 172.66 / WB 5094)</name>
    <dbReference type="NCBI Taxonomy" id="690307"/>
    <lineage>
        <taxon>Eukaryota</taxon>
        <taxon>Fungi</taxon>
        <taxon>Dikarya</taxon>
        <taxon>Ascomycota</taxon>
        <taxon>Pezizomycotina</taxon>
        <taxon>Eurotiomycetes</taxon>
        <taxon>Eurotiomycetidae</taxon>
        <taxon>Eurotiales</taxon>
        <taxon>Aspergillaceae</taxon>
        <taxon>Aspergillus</taxon>
        <taxon>Aspergillus subgen. Circumdati</taxon>
    </lineage>
</organism>
<dbReference type="CDD" id="cd00048">
    <property type="entry name" value="DSRM_SF"/>
    <property type="match status" value="1"/>
</dbReference>
<dbReference type="SUPFAM" id="SSF54768">
    <property type="entry name" value="dsRNA-binding domain-like"/>
    <property type="match status" value="1"/>
</dbReference>
<evidence type="ECO:0000313" key="1">
    <source>
        <dbReference type="EMBL" id="OJJ95865.1"/>
    </source>
</evidence>
<gene>
    <name evidence="1" type="ORF">ASPACDRAFT_47215</name>
</gene>
<dbReference type="OrthoDB" id="5418749at2759"/>
<keyword evidence="2" id="KW-1185">Reference proteome</keyword>
<reference evidence="2" key="1">
    <citation type="journal article" date="2017" name="Genome Biol.">
        <title>Comparative genomics reveals high biological diversity and specific adaptations in the industrially and medically important fungal genus Aspergillus.</title>
        <authorList>
            <person name="de Vries R.P."/>
            <person name="Riley R."/>
            <person name="Wiebenga A."/>
            <person name="Aguilar-Osorio G."/>
            <person name="Amillis S."/>
            <person name="Uchima C.A."/>
            <person name="Anderluh G."/>
            <person name="Asadollahi M."/>
            <person name="Askin M."/>
            <person name="Barry K."/>
            <person name="Battaglia E."/>
            <person name="Bayram O."/>
            <person name="Benocci T."/>
            <person name="Braus-Stromeyer S.A."/>
            <person name="Caldana C."/>
            <person name="Canovas D."/>
            <person name="Cerqueira G.C."/>
            <person name="Chen F."/>
            <person name="Chen W."/>
            <person name="Choi C."/>
            <person name="Clum A."/>
            <person name="Dos Santos R.A."/>
            <person name="Damasio A.R."/>
            <person name="Diallinas G."/>
            <person name="Emri T."/>
            <person name="Fekete E."/>
            <person name="Flipphi M."/>
            <person name="Freyberg S."/>
            <person name="Gallo A."/>
            <person name="Gournas C."/>
            <person name="Habgood R."/>
            <person name="Hainaut M."/>
            <person name="Harispe M.L."/>
            <person name="Henrissat B."/>
            <person name="Hilden K.S."/>
            <person name="Hope R."/>
            <person name="Hossain A."/>
            <person name="Karabika E."/>
            <person name="Karaffa L."/>
            <person name="Karanyi Z."/>
            <person name="Krasevec N."/>
            <person name="Kuo A."/>
            <person name="Kusch H."/>
            <person name="LaButti K."/>
            <person name="Lagendijk E.L."/>
            <person name="Lapidus A."/>
            <person name="Levasseur A."/>
            <person name="Lindquist E."/>
            <person name="Lipzen A."/>
            <person name="Logrieco A.F."/>
            <person name="MacCabe A."/>
            <person name="Maekelae M.R."/>
            <person name="Malavazi I."/>
            <person name="Melin P."/>
            <person name="Meyer V."/>
            <person name="Mielnichuk N."/>
            <person name="Miskei M."/>
            <person name="Molnar A.P."/>
            <person name="Mule G."/>
            <person name="Ngan C.Y."/>
            <person name="Orejas M."/>
            <person name="Orosz E."/>
            <person name="Ouedraogo J.P."/>
            <person name="Overkamp K.M."/>
            <person name="Park H.-S."/>
            <person name="Perrone G."/>
            <person name="Piumi F."/>
            <person name="Punt P.J."/>
            <person name="Ram A.F."/>
            <person name="Ramon A."/>
            <person name="Rauscher S."/>
            <person name="Record E."/>
            <person name="Riano-Pachon D.M."/>
            <person name="Robert V."/>
            <person name="Roehrig J."/>
            <person name="Ruller R."/>
            <person name="Salamov A."/>
            <person name="Salih N.S."/>
            <person name="Samson R.A."/>
            <person name="Sandor E."/>
            <person name="Sanguinetti M."/>
            <person name="Schuetze T."/>
            <person name="Sepcic K."/>
            <person name="Shelest E."/>
            <person name="Sherlock G."/>
            <person name="Sophianopoulou V."/>
            <person name="Squina F.M."/>
            <person name="Sun H."/>
            <person name="Susca A."/>
            <person name="Todd R.B."/>
            <person name="Tsang A."/>
            <person name="Unkles S.E."/>
            <person name="van de Wiele N."/>
            <person name="van Rossen-Uffink D."/>
            <person name="Oliveira J.V."/>
            <person name="Vesth T.C."/>
            <person name="Visser J."/>
            <person name="Yu J.-H."/>
            <person name="Zhou M."/>
            <person name="Andersen M.R."/>
            <person name="Archer D.B."/>
            <person name="Baker S.E."/>
            <person name="Benoit I."/>
            <person name="Brakhage A.A."/>
            <person name="Braus G.H."/>
            <person name="Fischer R."/>
            <person name="Frisvad J.C."/>
            <person name="Goldman G.H."/>
            <person name="Houbraken J."/>
            <person name="Oakley B."/>
            <person name="Pocsi I."/>
            <person name="Scazzocchio C."/>
            <person name="Seiboth B."/>
            <person name="vanKuyk P.A."/>
            <person name="Wortman J."/>
            <person name="Dyer P.S."/>
            <person name="Grigoriev I.V."/>
        </authorList>
    </citation>
    <scope>NUCLEOTIDE SEQUENCE [LARGE SCALE GENOMIC DNA]</scope>
    <source>
        <strain evidence="2">ATCC 16872 / CBS 172.66 / WB 5094</strain>
    </source>
</reference>
<evidence type="ECO:0008006" key="3">
    <source>
        <dbReference type="Google" id="ProtNLM"/>
    </source>
</evidence>
<dbReference type="AlphaFoldDB" id="A0A1L9WID5"/>
<dbReference type="PANTHER" id="PTHR42030:SF1">
    <property type="entry name" value="DRBM DOMAIN-CONTAINING PROTEIN"/>
    <property type="match status" value="1"/>
</dbReference>
<name>A0A1L9WID5_ASPA1</name>
<dbReference type="RefSeq" id="XP_020052205.1">
    <property type="nucleotide sequence ID" value="XM_020201915.1"/>
</dbReference>
<dbReference type="Gene3D" id="3.30.160.20">
    <property type="match status" value="1"/>
</dbReference>
<dbReference type="VEuPathDB" id="FungiDB:ASPACDRAFT_47215"/>
<protein>
    <recommendedName>
        <fullName evidence="3">DRBM domain-containing protein</fullName>
    </recommendedName>
</protein>
<accession>A0A1L9WID5</accession>
<evidence type="ECO:0000313" key="2">
    <source>
        <dbReference type="Proteomes" id="UP000184546"/>
    </source>
</evidence>
<dbReference type="EMBL" id="KV878987">
    <property type="protein sequence ID" value="OJJ95865.1"/>
    <property type="molecule type" value="Genomic_DNA"/>
</dbReference>
<dbReference type="OMA" id="HYCATNQ"/>